<dbReference type="InterPro" id="IPR003018">
    <property type="entry name" value="GAF"/>
</dbReference>
<reference evidence="14" key="1">
    <citation type="submission" date="2018-12" db="EMBL/GenBank/DDBJ databases">
        <title>Tengunoibacter tsumagoiensis gen. nov., sp. nov., Dictyobacter kobayashii sp. nov., D. alpinus sp. nov., and D. joshuensis sp. nov. and description of Dictyobacteraceae fam. nov. within the order Ktedonobacterales isolated from Tengu-no-mugimeshi.</title>
        <authorList>
            <person name="Wang C.M."/>
            <person name="Zheng Y."/>
            <person name="Sakai Y."/>
            <person name="Toyoda A."/>
            <person name="Minakuchi Y."/>
            <person name="Abe K."/>
            <person name="Yokota A."/>
            <person name="Yabe S."/>
        </authorList>
    </citation>
    <scope>NUCLEOTIDE SEQUENCE [LARGE SCALE GENOMIC DNA]</scope>
    <source>
        <strain evidence="14">Uno16</strain>
    </source>
</reference>
<dbReference type="GO" id="GO:0009881">
    <property type="term" value="F:photoreceptor activity"/>
    <property type="evidence" value="ECO:0007669"/>
    <property type="project" value="UniProtKB-KW"/>
</dbReference>
<dbReference type="Proteomes" id="UP000287171">
    <property type="component" value="Unassembled WGS sequence"/>
</dbReference>
<dbReference type="RefSeq" id="WP_126628854.1">
    <property type="nucleotide sequence ID" value="NZ_BIFT01000001.1"/>
</dbReference>
<dbReference type="SUPFAM" id="SSF55781">
    <property type="entry name" value="GAF domain-like"/>
    <property type="match status" value="2"/>
</dbReference>
<dbReference type="PANTHER" id="PTHR42878">
    <property type="entry name" value="TWO-COMPONENT HISTIDINE KINASE"/>
    <property type="match status" value="1"/>
</dbReference>
<keyword evidence="14" id="KW-1185">Reference proteome</keyword>
<dbReference type="EC" id="2.7.13.3" evidence="3"/>
<dbReference type="InterPro" id="IPR003661">
    <property type="entry name" value="HisK_dim/P_dom"/>
</dbReference>
<feature type="domain" description="Phytochrome chromophore attachment site" evidence="11">
    <location>
        <begin position="155"/>
        <end position="313"/>
    </location>
</feature>
<dbReference type="PRINTS" id="PR01033">
    <property type="entry name" value="PHYTOCHROME"/>
</dbReference>
<dbReference type="PANTHER" id="PTHR42878:SF15">
    <property type="entry name" value="BACTERIOPHYTOCHROME"/>
    <property type="match status" value="1"/>
</dbReference>
<dbReference type="InterPro" id="IPR050351">
    <property type="entry name" value="BphY/WalK/GraS-like"/>
</dbReference>
<dbReference type="GO" id="GO:0000155">
    <property type="term" value="F:phosphorelay sensor kinase activity"/>
    <property type="evidence" value="ECO:0007669"/>
    <property type="project" value="InterPro"/>
</dbReference>
<name>A0A402BBE7_9CHLR</name>
<dbReference type="SMART" id="SM00065">
    <property type="entry name" value="GAF"/>
    <property type="match status" value="1"/>
</dbReference>
<dbReference type="Pfam" id="PF01590">
    <property type="entry name" value="GAF"/>
    <property type="match status" value="1"/>
</dbReference>
<comment type="similarity">
    <text evidence="2">In the N-terminal section; belongs to the phytochrome family.</text>
</comment>
<organism evidence="13 14">
    <name type="scientific">Dictyobacter alpinus</name>
    <dbReference type="NCBI Taxonomy" id="2014873"/>
    <lineage>
        <taxon>Bacteria</taxon>
        <taxon>Bacillati</taxon>
        <taxon>Chloroflexota</taxon>
        <taxon>Ktedonobacteria</taxon>
        <taxon>Ktedonobacterales</taxon>
        <taxon>Dictyobacteraceae</taxon>
        <taxon>Dictyobacter</taxon>
    </lineage>
</organism>
<evidence type="ECO:0000256" key="4">
    <source>
        <dbReference type="ARBA" id="ARBA00022543"/>
    </source>
</evidence>
<dbReference type="Pfam" id="PF00512">
    <property type="entry name" value="HisKA"/>
    <property type="match status" value="1"/>
</dbReference>
<evidence type="ECO:0000259" key="12">
    <source>
        <dbReference type="PROSITE" id="PS50109"/>
    </source>
</evidence>
<evidence type="ECO:0000256" key="3">
    <source>
        <dbReference type="ARBA" id="ARBA00012438"/>
    </source>
</evidence>
<dbReference type="SUPFAM" id="SSF47384">
    <property type="entry name" value="Homodimeric domain of signal transducing histidine kinase"/>
    <property type="match status" value="1"/>
</dbReference>
<evidence type="ECO:0000256" key="10">
    <source>
        <dbReference type="ARBA" id="ARBA00023170"/>
    </source>
</evidence>
<dbReference type="InterPro" id="IPR035965">
    <property type="entry name" value="PAS-like_dom_sf"/>
</dbReference>
<dbReference type="InterPro" id="IPR013515">
    <property type="entry name" value="Phytochrome_cen-reg"/>
</dbReference>
<evidence type="ECO:0000313" key="13">
    <source>
        <dbReference type="EMBL" id="GCE28664.1"/>
    </source>
</evidence>
<keyword evidence="5" id="KW-0597">Phosphoprotein</keyword>
<accession>A0A402BBE7</accession>
<dbReference type="InterPro" id="IPR013654">
    <property type="entry name" value="PAS_2"/>
</dbReference>
<dbReference type="InterPro" id="IPR029016">
    <property type="entry name" value="GAF-like_dom_sf"/>
</dbReference>
<dbReference type="InterPro" id="IPR036097">
    <property type="entry name" value="HisK_dim/P_sf"/>
</dbReference>
<keyword evidence="9" id="KW-0157">Chromophore</keyword>
<dbReference type="GO" id="GO:0006355">
    <property type="term" value="P:regulation of DNA-templated transcription"/>
    <property type="evidence" value="ECO:0007669"/>
    <property type="project" value="InterPro"/>
</dbReference>
<dbReference type="GO" id="GO:0000156">
    <property type="term" value="F:phosphorelay response regulator activity"/>
    <property type="evidence" value="ECO:0007669"/>
    <property type="project" value="TreeGrafter"/>
</dbReference>
<proteinExistence type="inferred from homology"/>
<dbReference type="Pfam" id="PF00360">
    <property type="entry name" value="PHY"/>
    <property type="match status" value="1"/>
</dbReference>
<keyword evidence="7" id="KW-0808">Transferase</keyword>
<evidence type="ECO:0000256" key="6">
    <source>
        <dbReference type="ARBA" id="ARBA00022606"/>
    </source>
</evidence>
<evidence type="ECO:0000256" key="9">
    <source>
        <dbReference type="ARBA" id="ARBA00022991"/>
    </source>
</evidence>
<dbReference type="Gene3D" id="1.10.287.130">
    <property type="match status" value="1"/>
</dbReference>
<dbReference type="InterPro" id="IPR036890">
    <property type="entry name" value="HATPase_C_sf"/>
</dbReference>
<dbReference type="Gene3D" id="3.30.565.10">
    <property type="entry name" value="Histidine kinase-like ATPase, C-terminal domain"/>
    <property type="match status" value="1"/>
</dbReference>
<keyword evidence="10" id="KW-0675">Receptor</keyword>
<protein>
    <recommendedName>
        <fullName evidence="3">histidine kinase</fullName>
        <ecNumber evidence="3">2.7.13.3</ecNumber>
    </recommendedName>
</protein>
<dbReference type="GO" id="GO:0007234">
    <property type="term" value="P:osmosensory signaling via phosphorelay pathway"/>
    <property type="evidence" value="ECO:0007669"/>
    <property type="project" value="TreeGrafter"/>
</dbReference>
<dbReference type="SUPFAM" id="SSF55874">
    <property type="entry name" value="ATPase domain of HSP90 chaperone/DNA topoisomerase II/histidine kinase"/>
    <property type="match status" value="1"/>
</dbReference>
<dbReference type="Gene3D" id="3.30.450.40">
    <property type="match status" value="1"/>
</dbReference>
<evidence type="ECO:0000259" key="11">
    <source>
        <dbReference type="PROSITE" id="PS50046"/>
    </source>
</evidence>
<evidence type="ECO:0000256" key="7">
    <source>
        <dbReference type="ARBA" id="ARBA00022679"/>
    </source>
</evidence>
<dbReference type="FunFam" id="3.30.565.10:FF:000006">
    <property type="entry name" value="Sensor histidine kinase WalK"/>
    <property type="match status" value="1"/>
</dbReference>
<dbReference type="PROSITE" id="PS50109">
    <property type="entry name" value="HIS_KIN"/>
    <property type="match status" value="1"/>
</dbReference>
<dbReference type="InterPro" id="IPR005467">
    <property type="entry name" value="His_kinase_dom"/>
</dbReference>
<dbReference type="CDD" id="cd00082">
    <property type="entry name" value="HisKA"/>
    <property type="match status" value="1"/>
</dbReference>
<dbReference type="SMART" id="SM00388">
    <property type="entry name" value="HisKA"/>
    <property type="match status" value="1"/>
</dbReference>
<dbReference type="OrthoDB" id="9766459at2"/>
<dbReference type="AlphaFoldDB" id="A0A402BBE7"/>
<sequence>MQEQRTFSVADLTQCDKEPIQIPGSIQPYGVLLALREPDFTIVQVSTTTQAMLGIPPESLLHAPLTRLLDADQFACFQKALAQASLEKNPLCLFTMQIKGQERSFDGIAHRIDGLLILELEATTTPGQVLQQQPDTFEIYRSIQSAFTMLHQASTVSSYSQMIAQQVRHLTGFDRVMVYRFEDDGHGVVIAEDKREDLEPYLHLHYPASDIPVQARRLYKLNWLRLIADIDYRPATIIPALNPLTGQMLDMSYSVLRSVSPIHVTYLRNMGVQASMSISIVRDNELWGLIACHHTTSRLVPYGIRSACEILGRTMSLQLPTIEAQEEANAIAQMQHIRGQLIEFFSCEEDLGQSLTAHTPTILDLIPATGVALHIGDDITILGETPSRAAIKSILDWIRTQPECDIFATNALAHHYPEAIQWREEASGILALTLSKTWQRAIIWFRAEVIRSIEWAGNPDKPVEVIDQEIHLSPRASFACWKQLVEGTSPRWKHTEEVVAKDFRNALLRVVIHRAEELARLNTELEQSNAQLDIFADIASHDLKEPLRGIHNYAHFLIEDYPQGSTLDEEGIAKLQTLILLTQRMEDLINSLLHYSRLGCTNLILEMNDPNEIVHQTLEMLHLRLEETHTQVLIPRPLPIIACDRVSIGEIFYNLLSNAMKYNDKVYKRVEIGVLPLLAGHVEQIFYVSDNGIGIPQEYHEIIFRMFKRLHARSEYGGGTGVGLTIVKKIIERHGGTIWLESAEGQGTTFYFTLQQKVGEHEPAAG</sequence>
<dbReference type="GO" id="GO:0030295">
    <property type="term" value="F:protein kinase activator activity"/>
    <property type="evidence" value="ECO:0007669"/>
    <property type="project" value="TreeGrafter"/>
</dbReference>
<gene>
    <name evidence="13" type="ORF">KDA_41480</name>
</gene>
<dbReference type="Gene3D" id="3.30.450.20">
    <property type="entry name" value="PAS domain"/>
    <property type="match status" value="1"/>
</dbReference>
<evidence type="ECO:0000313" key="14">
    <source>
        <dbReference type="Proteomes" id="UP000287171"/>
    </source>
</evidence>
<dbReference type="Pfam" id="PF02518">
    <property type="entry name" value="HATPase_c"/>
    <property type="match status" value="1"/>
</dbReference>
<dbReference type="PROSITE" id="PS50046">
    <property type="entry name" value="PHYTOCHROME_2"/>
    <property type="match status" value="1"/>
</dbReference>
<dbReference type="SUPFAM" id="SSF55785">
    <property type="entry name" value="PYP-like sensor domain (PAS domain)"/>
    <property type="match status" value="1"/>
</dbReference>
<dbReference type="Gene3D" id="3.30.450.270">
    <property type="match status" value="1"/>
</dbReference>
<dbReference type="GO" id="GO:0009584">
    <property type="term" value="P:detection of visible light"/>
    <property type="evidence" value="ECO:0007669"/>
    <property type="project" value="InterPro"/>
</dbReference>
<dbReference type="InterPro" id="IPR001294">
    <property type="entry name" value="Phytochrome"/>
</dbReference>
<evidence type="ECO:0000256" key="1">
    <source>
        <dbReference type="ARBA" id="ARBA00000085"/>
    </source>
</evidence>
<keyword evidence="6" id="KW-0716">Sensory transduction</keyword>
<dbReference type="EMBL" id="BIFT01000001">
    <property type="protein sequence ID" value="GCE28664.1"/>
    <property type="molecule type" value="Genomic_DNA"/>
</dbReference>
<evidence type="ECO:0000256" key="2">
    <source>
        <dbReference type="ARBA" id="ARBA00006402"/>
    </source>
</evidence>
<dbReference type="Pfam" id="PF08446">
    <property type="entry name" value="PAS_2"/>
    <property type="match status" value="1"/>
</dbReference>
<evidence type="ECO:0000256" key="8">
    <source>
        <dbReference type="ARBA" id="ARBA00022777"/>
    </source>
</evidence>
<keyword evidence="8 13" id="KW-0418">Kinase</keyword>
<comment type="caution">
    <text evidence="13">The sequence shown here is derived from an EMBL/GenBank/DDBJ whole genome shotgun (WGS) entry which is preliminary data.</text>
</comment>
<dbReference type="InterPro" id="IPR003594">
    <property type="entry name" value="HATPase_dom"/>
</dbReference>
<dbReference type="SMART" id="SM00387">
    <property type="entry name" value="HATPase_c"/>
    <property type="match status" value="1"/>
</dbReference>
<dbReference type="InterPro" id="IPR016132">
    <property type="entry name" value="Phyto_chromo_attachment"/>
</dbReference>
<keyword evidence="4" id="KW-0600">Photoreceptor protein</keyword>
<comment type="catalytic activity">
    <reaction evidence="1">
        <text>ATP + protein L-histidine = ADP + protein N-phospho-L-histidine.</text>
        <dbReference type="EC" id="2.7.13.3"/>
    </reaction>
</comment>
<dbReference type="InterPro" id="IPR043150">
    <property type="entry name" value="Phytochrome_PHY_sf"/>
</dbReference>
<feature type="domain" description="Histidine kinase" evidence="12">
    <location>
        <begin position="538"/>
        <end position="758"/>
    </location>
</feature>
<evidence type="ECO:0000256" key="5">
    <source>
        <dbReference type="ARBA" id="ARBA00022553"/>
    </source>
</evidence>